<dbReference type="AlphaFoldDB" id="A0A225AUL8"/>
<protein>
    <recommendedName>
        <fullName evidence="5">Carbonic anhydrase</fullName>
        <ecNumber evidence="5">4.2.1.1</ecNumber>
    </recommendedName>
    <alternativeName>
        <fullName evidence="5">Carbonate dehydratase</fullName>
    </alternativeName>
</protein>
<feature type="binding site" evidence="4">
    <location>
        <position position="43"/>
    </location>
    <ligand>
        <name>Zn(2+)</name>
        <dbReference type="ChEBI" id="CHEBI:29105"/>
    </ligand>
</feature>
<dbReference type="GeneID" id="31006457"/>
<evidence type="ECO:0000256" key="1">
    <source>
        <dbReference type="ARBA" id="ARBA00006217"/>
    </source>
</evidence>
<dbReference type="GO" id="GO:0008270">
    <property type="term" value="F:zinc ion binding"/>
    <property type="evidence" value="ECO:0007669"/>
    <property type="project" value="UniProtKB-UniRule"/>
</dbReference>
<dbReference type="SMART" id="SM00947">
    <property type="entry name" value="Pro_CA"/>
    <property type="match status" value="1"/>
</dbReference>
<evidence type="ECO:0000256" key="4">
    <source>
        <dbReference type="PIRSR" id="PIRSR601765-1"/>
    </source>
</evidence>
<evidence type="ECO:0000313" key="6">
    <source>
        <dbReference type="EMBL" id="OKL58115.1"/>
    </source>
</evidence>
<comment type="catalytic activity">
    <reaction evidence="5">
        <text>hydrogencarbonate + H(+) = CO2 + H2O</text>
        <dbReference type="Rhea" id="RHEA:10748"/>
        <dbReference type="ChEBI" id="CHEBI:15377"/>
        <dbReference type="ChEBI" id="CHEBI:15378"/>
        <dbReference type="ChEBI" id="CHEBI:16526"/>
        <dbReference type="ChEBI" id="CHEBI:17544"/>
        <dbReference type="EC" id="4.2.1.1"/>
    </reaction>
</comment>
<dbReference type="PANTHER" id="PTHR43175">
    <property type="entry name" value="CARBONIC ANHYDRASE"/>
    <property type="match status" value="1"/>
</dbReference>
<keyword evidence="5" id="KW-0456">Lyase</keyword>
<evidence type="ECO:0000256" key="2">
    <source>
        <dbReference type="ARBA" id="ARBA00022723"/>
    </source>
</evidence>
<feature type="binding site" evidence="4">
    <location>
        <position position="45"/>
    </location>
    <ligand>
        <name>Zn(2+)</name>
        <dbReference type="ChEBI" id="CHEBI:29105"/>
    </ligand>
</feature>
<organism evidence="6 7">
    <name type="scientific">Talaromyces atroroseus</name>
    <dbReference type="NCBI Taxonomy" id="1441469"/>
    <lineage>
        <taxon>Eukaryota</taxon>
        <taxon>Fungi</taxon>
        <taxon>Dikarya</taxon>
        <taxon>Ascomycota</taxon>
        <taxon>Pezizomycotina</taxon>
        <taxon>Eurotiomycetes</taxon>
        <taxon>Eurotiomycetidae</taxon>
        <taxon>Eurotiales</taxon>
        <taxon>Trichocomaceae</taxon>
        <taxon>Talaromyces</taxon>
        <taxon>Talaromyces sect. Trachyspermi</taxon>
    </lineage>
</organism>
<dbReference type="GO" id="GO:0004089">
    <property type="term" value="F:carbonate dehydratase activity"/>
    <property type="evidence" value="ECO:0007669"/>
    <property type="project" value="UniProtKB-UniRule"/>
</dbReference>
<comment type="similarity">
    <text evidence="1 5">Belongs to the beta-class carbonic anhydrase family.</text>
</comment>
<dbReference type="SUPFAM" id="SSF53056">
    <property type="entry name" value="beta-carbonic anhydrase, cab"/>
    <property type="match status" value="1"/>
</dbReference>
<name>A0A225AUL8_TALAT</name>
<dbReference type="OrthoDB" id="10248475at2759"/>
<accession>A0A225AUL8</accession>
<dbReference type="InterPro" id="IPR001765">
    <property type="entry name" value="Carbonic_anhydrase"/>
</dbReference>
<proteinExistence type="inferred from homology"/>
<comment type="caution">
    <text evidence="6">The sequence shown here is derived from an EMBL/GenBank/DDBJ whole genome shotgun (WGS) entry which is preliminary data.</text>
</comment>
<feature type="binding site" evidence="4">
    <location>
        <position position="105"/>
    </location>
    <ligand>
        <name>Zn(2+)</name>
        <dbReference type="ChEBI" id="CHEBI:29105"/>
    </ligand>
</feature>
<keyword evidence="3 4" id="KW-0862">Zinc</keyword>
<dbReference type="EC" id="4.2.1.1" evidence="5"/>
<dbReference type="Gene3D" id="3.40.1050.10">
    <property type="entry name" value="Carbonic anhydrase"/>
    <property type="match status" value="1"/>
</dbReference>
<comment type="cofactor">
    <cofactor evidence="4">
        <name>Zn(2+)</name>
        <dbReference type="ChEBI" id="CHEBI:29105"/>
    </cofactor>
    <text evidence="4">Binds 1 zinc ion per subunit.</text>
</comment>
<comment type="function">
    <text evidence="5">Reversible hydration of carbon dioxide.</text>
</comment>
<dbReference type="STRING" id="1441469.A0A225AUL8"/>
<keyword evidence="7" id="KW-1185">Reference proteome</keyword>
<dbReference type="InterPro" id="IPR036874">
    <property type="entry name" value="Carbonic_anhydrase_sf"/>
</dbReference>
<evidence type="ECO:0000313" key="7">
    <source>
        <dbReference type="Proteomes" id="UP000214365"/>
    </source>
</evidence>
<dbReference type="Proteomes" id="UP000214365">
    <property type="component" value="Unassembled WGS sequence"/>
</dbReference>
<dbReference type="RefSeq" id="XP_020118236.1">
    <property type="nucleotide sequence ID" value="XM_020269008.1"/>
</dbReference>
<feature type="binding site" evidence="4">
    <location>
        <position position="102"/>
    </location>
    <ligand>
        <name>Zn(2+)</name>
        <dbReference type="ChEBI" id="CHEBI:29105"/>
    </ligand>
</feature>
<evidence type="ECO:0000256" key="5">
    <source>
        <dbReference type="RuleBase" id="RU003956"/>
    </source>
</evidence>
<keyword evidence="2 4" id="KW-0479">Metal-binding</keyword>
<dbReference type="Pfam" id="PF00484">
    <property type="entry name" value="Pro_CA"/>
    <property type="match status" value="1"/>
</dbReference>
<dbReference type="EMBL" id="LFMY01000010">
    <property type="protein sequence ID" value="OKL58115.1"/>
    <property type="molecule type" value="Genomic_DNA"/>
</dbReference>
<dbReference type="PANTHER" id="PTHR43175:SF3">
    <property type="entry name" value="CARBON DISULFIDE HYDROLASE"/>
    <property type="match status" value="1"/>
</dbReference>
<gene>
    <name evidence="6" type="ORF">UA08_06702</name>
</gene>
<sequence length="181" mass="20270">MPPTVAELVGRNNKTLTTHIPALSFKENAEAGIGPPRVVIISCVDPRVTPEKYFRLNPMEALVFRNIAGHPQSCWKDIATLDTFLIEFFKNSGLEQLIVVHHTDCGSTVFTNDMIRQGLRKRLPESREIAEMDFGAVSTSIEQSVRDDLAWLETTPFIRKELADSATGFVYDIKSGKLHQV</sequence>
<evidence type="ECO:0000256" key="3">
    <source>
        <dbReference type="ARBA" id="ARBA00022833"/>
    </source>
</evidence>
<reference evidence="6 7" key="1">
    <citation type="submission" date="2015-06" db="EMBL/GenBank/DDBJ databases">
        <title>Talaromyces atroroseus IBT 11181 draft genome.</title>
        <authorList>
            <person name="Rasmussen K.B."/>
            <person name="Rasmussen S."/>
            <person name="Petersen B."/>
            <person name="Sicheritz-Ponten T."/>
            <person name="Mortensen U.H."/>
            <person name="Thrane U."/>
        </authorList>
    </citation>
    <scope>NUCLEOTIDE SEQUENCE [LARGE SCALE GENOMIC DNA]</scope>
    <source>
        <strain evidence="6 7">IBT 11181</strain>
    </source>
</reference>